<sequence length="344" mass="38819">MDQNQTKSQLNLLIHPLPIINIVDHFTRLQVVNNSEVSQILGVLLGTQTGPQVNIASSYELKFEIENDNVNIDWEYFEGRNAQMKQILPDLEHLGWYFIGDAPNELCDNIQKQIQSKIENPLLLLIDIPSMVLGTKEGGKVKNLQNRTNLPLQAFEYSTYGNNELNWLPASKIEIVSDSMESIGIDWSNSKALDSKLSFNNIESKTIAGDSDINSGINYFTSQLNSVELLKSKLSYVLKYLQAIKTGELNSNSYTLKQIKNLIDKLPNIDQLGTVDRVLLNEYSDSLLASYLTAITSGLSDLSTLITHENYVQSKENAKKGDRDSNMPFPSKYNTKRSHHYRRG</sequence>
<feature type="domain" description="MPN" evidence="3">
    <location>
        <begin position="12"/>
        <end position="161"/>
    </location>
</feature>
<dbReference type="STRING" id="796925.A0A137NV50"/>
<evidence type="ECO:0000259" key="3">
    <source>
        <dbReference type="PROSITE" id="PS50249"/>
    </source>
</evidence>
<dbReference type="PROSITE" id="PS50249">
    <property type="entry name" value="MPN"/>
    <property type="match status" value="1"/>
</dbReference>
<dbReference type="Pfam" id="PF01398">
    <property type="entry name" value="JAB"/>
    <property type="match status" value="1"/>
</dbReference>
<gene>
    <name evidence="4" type="ORF">CONCODRAFT_80439</name>
</gene>
<proteinExistence type="inferred from homology"/>
<dbReference type="PANTHER" id="PTHR10540:SF8">
    <property type="entry name" value="COP9 SIGNALOSOME COMPLEX SUBUNIT 6"/>
    <property type="match status" value="1"/>
</dbReference>
<dbReference type="GO" id="GO:0008180">
    <property type="term" value="C:COP9 signalosome"/>
    <property type="evidence" value="ECO:0007669"/>
    <property type="project" value="TreeGrafter"/>
</dbReference>
<protein>
    <recommendedName>
        <fullName evidence="3">MPN domain-containing protein</fullName>
    </recommendedName>
</protein>
<dbReference type="SMART" id="SM00232">
    <property type="entry name" value="JAB_MPN"/>
    <property type="match status" value="1"/>
</dbReference>
<dbReference type="OMA" id="LVGWWST"/>
<name>A0A137NV50_CONC2</name>
<organism evidence="4 5">
    <name type="scientific">Conidiobolus coronatus (strain ATCC 28846 / CBS 209.66 / NRRL 28638)</name>
    <name type="common">Delacroixia coronata</name>
    <dbReference type="NCBI Taxonomy" id="796925"/>
    <lineage>
        <taxon>Eukaryota</taxon>
        <taxon>Fungi</taxon>
        <taxon>Fungi incertae sedis</taxon>
        <taxon>Zoopagomycota</taxon>
        <taxon>Entomophthoromycotina</taxon>
        <taxon>Entomophthoromycetes</taxon>
        <taxon>Entomophthorales</taxon>
        <taxon>Ancylistaceae</taxon>
        <taxon>Conidiobolus</taxon>
    </lineage>
</organism>
<evidence type="ECO:0000313" key="5">
    <source>
        <dbReference type="Proteomes" id="UP000070444"/>
    </source>
</evidence>
<comment type="similarity">
    <text evidence="1">Belongs to the peptidase M67A family. CSN6 subfamily.</text>
</comment>
<evidence type="ECO:0000313" key="4">
    <source>
        <dbReference type="EMBL" id="KXN66637.1"/>
    </source>
</evidence>
<dbReference type="Pfam" id="PF13012">
    <property type="entry name" value="MitMem_reg"/>
    <property type="match status" value="1"/>
</dbReference>
<keyword evidence="5" id="KW-1185">Reference proteome</keyword>
<dbReference type="InterPro" id="IPR037518">
    <property type="entry name" value="MPN"/>
</dbReference>
<dbReference type="PANTHER" id="PTHR10540">
    <property type="entry name" value="EUKARYOTIC TRANSLATION INITIATION FACTOR 3 SUBUNIT F-RELATED"/>
    <property type="match status" value="1"/>
</dbReference>
<reference evidence="4 5" key="1">
    <citation type="journal article" date="2015" name="Genome Biol. Evol.">
        <title>Phylogenomic analyses indicate that early fungi evolved digesting cell walls of algal ancestors of land plants.</title>
        <authorList>
            <person name="Chang Y."/>
            <person name="Wang S."/>
            <person name="Sekimoto S."/>
            <person name="Aerts A.L."/>
            <person name="Choi C."/>
            <person name="Clum A."/>
            <person name="LaButti K.M."/>
            <person name="Lindquist E.A."/>
            <person name="Yee Ngan C."/>
            <person name="Ohm R.A."/>
            <person name="Salamov A.A."/>
            <person name="Grigoriev I.V."/>
            <person name="Spatafora J.W."/>
            <person name="Berbee M.L."/>
        </authorList>
    </citation>
    <scope>NUCLEOTIDE SEQUENCE [LARGE SCALE GENOMIC DNA]</scope>
    <source>
        <strain evidence="4 5">NRRL 28638</strain>
    </source>
</reference>
<dbReference type="Proteomes" id="UP000070444">
    <property type="component" value="Unassembled WGS sequence"/>
</dbReference>
<evidence type="ECO:0000256" key="1">
    <source>
        <dbReference type="ARBA" id="ARBA00010893"/>
    </source>
</evidence>
<dbReference type="GO" id="GO:0008237">
    <property type="term" value="F:metallopeptidase activity"/>
    <property type="evidence" value="ECO:0007669"/>
    <property type="project" value="InterPro"/>
</dbReference>
<evidence type="ECO:0000256" key="2">
    <source>
        <dbReference type="SAM" id="MobiDB-lite"/>
    </source>
</evidence>
<dbReference type="InterPro" id="IPR024969">
    <property type="entry name" value="EIF3F/CSN6-like_C"/>
</dbReference>
<dbReference type="AlphaFoldDB" id="A0A137NV50"/>
<dbReference type="EMBL" id="KQ964703">
    <property type="protein sequence ID" value="KXN66637.1"/>
    <property type="molecule type" value="Genomic_DNA"/>
</dbReference>
<feature type="compositionally biased region" description="Basic and acidic residues" evidence="2">
    <location>
        <begin position="316"/>
        <end position="325"/>
    </location>
</feature>
<dbReference type="OrthoDB" id="1378at2759"/>
<feature type="region of interest" description="Disordered" evidence="2">
    <location>
        <begin position="315"/>
        <end position="344"/>
    </location>
</feature>
<dbReference type="InterPro" id="IPR000555">
    <property type="entry name" value="JAMM/MPN+_dom"/>
</dbReference>
<dbReference type="Gene3D" id="3.40.140.10">
    <property type="entry name" value="Cytidine Deaminase, domain 2"/>
    <property type="match status" value="1"/>
</dbReference>
<feature type="compositionally biased region" description="Basic residues" evidence="2">
    <location>
        <begin position="334"/>
        <end position="344"/>
    </location>
</feature>
<accession>A0A137NV50</accession>